<evidence type="ECO:0000256" key="1">
    <source>
        <dbReference type="ARBA" id="ARBA00022801"/>
    </source>
</evidence>
<dbReference type="Pfam" id="PF13563">
    <property type="entry name" value="2_5_RNA_ligase2"/>
    <property type="match status" value="1"/>
</dbReference>
<dbReference type="RefSeq" id="WP_037518854.1">
    <property type="nucleotide sequence ID" value="NZ_JBHIWD010000004.1"/>
</dbReference>
<protein>
    <submittedName>
        <fullName evidence="2">2'-5' RNA ligase</fullName>
    </submittedName>
</protein>
<dbReference type="GO" id="GO:0008664">
    <property type="term" value="F:RNA 2',3'-cyclic 3'-phosphodiesterase activity"/>
    <property type="evidence" value="ECO:0007669"/>
    <property type="project" value="InterPro"/>
</dbReference>
<evidence type="ECO:0000313" key="3">
    <source>
        <dbReference type="Proteomes" id="UP000028534"/>
    </source>
</evidence>
<dbReference type="EMBL" id="JGVR01000008">
    <property type="protein sequence ID" value="KEZ19556.1"/>
    <property type="molecule type" value="Genomic_DNA"/>
</dbReference>
<proteinExistence type="predicted"/>
<dbReference type="InterPro" id="IPR004175">
    <property type="entry name" value="RNA_CPDase"/>
</dbReference>
<reference evidence="2 3" key="1">
    <citation type="submission" date="2014-03" db="EMBL/GenBank/DDBJ databases">
        <title>Genome sequence of Sphingobium yanoikuyae B1.</title>
        <authorList>
            <person name="Gan H.M."/>
            <person name="Gan H.Y."/>
            <person name="Savka M.A."/>
        </authorList>
    </citation>
    <scope>NUCLEOTIDE SEQUENCE [LARGE SCALE GENOMIC DNA]</scope>
    <source>
        <strain evidence="2 3">B1</strain>
    </source>
</reference>
<dbReference type="PANTHER" id="PTHR35561:SF1">
    <property type="entry name" value="RNA 2',3'-CYCLIC PHOSPHODIESTERASE"/>
    <property type="match status" value="1"/>
</dbReference>
<dbReference type="SUPFAM" id="SSF55144">
    <property type="entry name" value="LigT-like"/>
    <property type="match status" value="1"/>
</dbReference>
<dbReference type="Proteomes" id="UP000028534">
    <property type="component" value="Unassembled WGS sequence"/>
</dbReference>
<comment type="caution">
    <text evidence="2">The sequence shown here is derived from an EMBL/GenBank/DDBJ whole genome shotgun (WGS) entry which is preliminary data.</text>
</comment>
<dbReference type="AlphaFoldDB" id="A0A084ENL4"/>
<dbReference type="InterPro" id="IPR009097">
    <property type="entry name" value="Cyclic_Pdiesterase"/>
</dbReference>
<keyword evidence="1" id="KW-0378">Hydrolase</keyword>
<gene>
    <name evidence="2" type="ORF">CP98_01661</name>
</gene>
<dbReference type="eggNOG" id="COG1514">
    <property type="taxonomic scope" value="Bacteria"/>
</dbReference>
<organism evidence="2 3">
    <name type="scientific">Sphingobium yanoikuyae</name>
    <name type="common">Sphingomonas yanoikuyae</name>
    <dbReference type="NCBI Taxonomy" id="13690"/>
    <lineage>
        <taxon>Bacteria</taxon>
        <taxon>Pseudomonadati</taxon>
        <taxon>Pseudomonadota</taxon>
        <taxon>Alphaproteobacteria</taxon>
        <taxon>Sphingomonadales</taxon>
        <taxon>Sphingomonadaceae</taxon>
        <taxon>Sphingobium</taxon>
    </lineage>
</organism>
<keyword evidence="2" id="KW-0436">Ligase</keyword>
<dbReference type="GO" id="GO:0004113">
    <property type="term" value="F:2',3'-cyclic-nucleotide 3'-phosphodiesterase activity"/>
    <property type="evidence" value="ECO:0007669"/>
    <property type="project" value="InterPro"/>
</dbReference>
<accession>A0A084ENL4</accession>
<dbReference type="STRING" id="13690.AX777_10250"/>
<dbReference type="PANTHER" id="PTHR35561">
    <property type="entry name" value="RNA 2',3'-CYCLIC PHOSPHODIESTERASE"/>
    <property type="match status" value="1"/>
</dbReference>
<name>A0A084ENL4_SPHYA</name>
<evidence type="ECO:0000313" key="2">
    <source>
        <dbReference type="EMBL" id="KEZ19556.1"/>
    </source>
</evidence>
<dbReference type="PATRIC" id="fig|13690.10.peg.1712"/>
<dbReference type="GO" id="GO:0016874">
    <property type="term" value="F:ligase activity"/>
    <property type="evidence" value="ECO:0007669"/>
    <property type="project" value="UniProtKB-KW"/>
</dbReference>
<dbReference type="Gene3D" id="3.90.1140.10">
    <property type="entry name" value="Cyclic phosphodiesterase"/>
    <property type="match status" value="1"/>
</dbReference>
<sequence>MLARTPSLYRLIVALKPPTRITRQIDHFAETLAPDAHRILPAHQHITLGITDDWPDYPYALVKAMHRSFTGILADPFDLSLNQLSEGGRSAALRPAHALPPLRELQRKVALAMKRAGVGARPGWSFNPHQTLYYRDGAPATQRISGFHWRVEDFVLLCSHVGRTHHELLGRWPLRGSGQYSLF</sequence>